<organism evidence="2 3">
    <name type="scientific">Prorocentrum cordatum</name>
    <dbReference type="NCBI Taxonomy" id="2364126"/>
    <lineage>
        <taxon>Eukaryota</taxon>
        <taxon>Sar</taxon>
        <taxon>Alveolata</taxon>
        <taxon>Dinophyceae</taxon>
        <taxon>Prorocentrales</taxon>
        <taxon>Prorocentraceae</taxon>
        <taxon>Prorocentrum</taxon>
    </lineage>
</organism>
<dbReference type="InterPro" id="IPR000873">
    <property type="entry name" value="AMP-dep_synth/lig_dom"/>
</dbReference>
<sequence length="199" mass="19786">MDDLGGQAAAPPATLPGALHEVVDGIAESSPDVVAVEDGTSSMTYSELSQHSRLVARALLLLGLTPSSARPLGTMMRRGPRWMGIYAGAMRCGVPIVALSGDLRDGAAESQRSGDALRTLALQLLVHEGAGALSGVADLLRQAARAGVPAVGAEGLAAGAAGAAGGPGGAAQLRGLPRVGGEALLAYSSLAAPRGPPRR</sequence>
<proteinExistence type="predicted"/>
<dbReference type="EMBL" id="CAUYUJ010007280">
    <property type="protein sequence ID" value="CAK0820183.1"/>
    <property type="molecule type" value="Genomic_DNA"/>
</dbReference>
<protein>
    <recommendedName>
        <fullName evidence="1">AMP-dependent synthetase/ligase domain-containing protein</fullName>
    </recommendedName>
</protein>
<dbReference type="Proteomes" id="UP001189429">
    <property type="component" value="Unassembled WGS sequence"/>
</dbReference>
<gene>
    <name evidence="2" type="ORF">PCOR1329_LOCUS21962</name>
</gene>
<dbReference type="Gene3D" id="3.40.50.12780">
    <property type="entry name" value="N-terminal domain of ligase-like"/>
    <property type="match status" value="1"/>
</dbReference>
<evidence type="ECO:0000313" key="3">
    <source>
        <dbReference type="Proteomes" id="UP001189429"/>
    </source>
</evidence>
<evidence type="ECO:0000259" key="1">
    <source>
        <dbReference type="Pfam" id="PF00501"/>
    </source>
</evidence>
<keyword evidence="3" id="KW-1185">Reference proteome</keyword>
<dbReference type="InterPro" id="IPR042099">
    <property type="entry name" value="ANL_N_sf"/>
</dbReference>
<name>A0ABN9RLZ5_9DINO</name>
<reference evidence="2" key="1">
    <citation type="submission" date="2023-10" db="EMBL/GenBank/DDBJ databases">
        <authorList>
            <person name="Chen Y."/>
            <person name="Shah S."/>
            <person name="Dougan E. K."/>
            <person name="Thang M."/>
            <person name="Chan C."/>
        </authorList>
    </citation>
    <scope>NUCLEOTIDE SEQUENCE [LARGE SCALE GENOMIC DNA]</scope>
</reference>
<comment type="caution">
    <text evidence="2">The sequence shown here is derived from an EMBL/GenBank/DDBJ whole genome shotgun (WGS) entry which is preliminary data.</text>
</comment>
<accession>A0ABN9RLZ5</accession>
<dbReference type="SUPFAM" id="SSF56801">
    <property type="entry name" value="Acetyl-CoA synthetase-like"/>
    <property type="match status" value="1"/>
</dbReference>
<evidence type="ECO:0000313" key="2">
    <source>
        <dbReference type="EMBL" id="CAK0820183.1"/>
    </source>
</evidence>
<feature type="domain" description="AMP-dependent synthetase/ligase" evidence="1">
    <location>
        <begin position="27"/>
        <end position="108"/>
    </location>
</feature>
<dbReference type="Pfam" id="PF00501">
    <property type="entry name" value="AMP-binding"/>
    <property type="match status" value="1"/>
</dbReference>